<name>A0A2X2JL80_SPHMU</name>
<dbReference type="PANTHER" id="PTHR30469">
    <property type="entry name" value="MULTIDRUG RESISTANCE PROTEIN MDTA"/>
    <property type="match status" value="1"/>
</dbReference>
<comment type="similarity">
    <text evidence="1">Belongs to the membrane fusion protein (MFP) (TC 8.A.1) family.</text>
</comment>
<dbReference type="GO" id="GO:1990281">
    <property type="term" value="C:efflux pump complex"/>
    <property type="evidence" value="ECO:0007669"/>
    <property type="project" value="TreeGrafter"/>
</dbReference>
<protein>
    <submittedName>
        <fullName evidence="4">Multidrug resistance protein MdtE</fullName>
    </submittedName>
</protein>
<dbReference type="Gene3D" id="2.40.50.100">
    <property type="match status" value="1"/>
</dbReference>
<sequence length="342" mass="37911">MKTKLINSRKFLALIALSLTISCMGKKSDKKNTAAEEIKPDSVQVTTLDSSTLQKSISLPGNLLPYEKVEIRAKVPGYIKSLNVDLGSKVTKGQILALVDAPEINSRLQELIAKEKMSYSNYQSSLDYYDRINKASKSDGVVAASELEKAKSQMLADEANYNASKFAAKSYRQVGNYLAIVAPYTGIITKRNINIGSFVGNLNEPPLFEIEDNRILRLQIPVPEIYSGAQLMENKGELTTSSFPDKLFTAVLSRKSGSINSETRSELWEFEVQNPDLKLKPGSFANVNLKFARTQPSFIVPNSAVLTTLERRFVIVISNGITKWIDVRNGLAVGENRKYSEI</sequence>
<reference evidence="4 5" key="1">
    <citation type="submission" date="2018-06" db="EMBL/GenBank/DDBJ databases">
        <authorList>
            <consortium name="Pathogen Informatics"/>
            <person name="Doyle S."/>
        </authorList>
    </citation>
    <scope>NUCLEOTIDE SEQUENCE [LARGE SCALE GENOMIC DNA]</scope>
    <source>
        <strain evidence="4 5">NCTC11343</strain>
    </source>
</reference>
<evidence type="ECO:0000259" key="3">
    <source>
        <dbReference type="Pfam" id="PF25954"/>
    </source>
</evidence>
<dbReference type="AlphaFoldDB" id="A0A2X2JL80"/>
<organism evidence="4 5">
    <name type="scientific">Sphingobacterium multivorum</name>
    <dbReference type="NCBI Taxonomy" id="28454"/>
    <lineage>
        <taxon>Bacteria</taxon>
        <taxon>Pseudomonadati</taxon>
        <taxon>Bacteroidota</taxon>
        <taxon>Sphingobacteriia</taxon>
        <taxon>Sphingobacteriales</taxon>
        <taxon>Sphingobacteriaceae</taxon>
        <taxon>Sphingobacterium</taxon>
    </lineage>
</organism>
<dbReference type="InterPro" id="IPR058625">
    <property type="entry name" value="MdtA-like_BSH"/>
</dbReference>
<dbReference type="Pfam" id="PF25954">
    <property type="entry name" value="Beta-barrel_RND_2"/>
    <property type="match status" value="1"/>
</dbReference>
<dbReference type="GO" id="GO:0015562">
    <property type="term" value="F:efflux transmembrane transporter activity"/>
    <property type="evidence" value="ECO:0007669"/>
    <property type="project" value="TreeGrafter"/>
</dbReference>
<dbReference type="Gene3D" id="1.10.287.470">
    <property type="entry name" value="Helix hairpin bin"/>
    <property type="match status" value="1"/>
</dbReference>
<dbReference type="Proteomes" id="UP000251241">
    <property type="component" value="Unassembled WGS sequence"/>
</dbReference>
<evidence type="ECO:0000313" key="5">
    <source>
        <dbReference type="Proteomes" id="UP000251241"/>
    </source>
</evidence>
<evidence type="ECO:0000259" key="2">
    <source>
        <dbReference type="Pfam" id="PF25917"/>
    </source>
</evidence>
<evidence type="ECO:0000256" key="1">
    <source>
        <dbReference type="ARBA" id="ARBA00009477"/>
    </source>
</evidence>
<feature type="domain" description="Multidrug resistance protein MdtA-like barrel-sandwich hybrid" evidence="2">
    <location>
        <begin position="67"/>
        <end position="201"/>
    </location>
</feature>
<accession>A0A2X2JL80</accession>
<evidence type="ECO:0000313" key="4">
    <source>
        <dbReference type="EMBL" id="SPZ92543.1"/>
    </source>
</evidence>
<proteinExistence type="inferred from homology"/>
<dbReference type="NCBIfam" id="TIGR01730">
    <property type="entry name" value="RND_mfp"/>
    <property type="match status" value="1"/>
</dbReference>
<dbReference type="PANTHER" id="PTHR30469:SF37">
    <property type="entry name" value="RAGD PROTEIN"/>
    <property type="match status" value="1"/>
</dbReference>
<dbReference type="SUPFAM" id="SSF111369">
    <property type="entry name" value="HlyD-like secretion proteins"/>
    <property type="match status" value="1"/>
</dbReference>
<dbReference type="Pfam" id="PF25917">
    <property type="entry name" value="BSH_RND"/>
    <property type="match status" value="1"/>
</dbReference>
<dbReference type="Gene3D" id="2.40.30.170">
    <property type="match status" value="1"/>
</dbReference>
<dbReference type="PROSITE" id="PS51257">
    <property type="entry name" value="PROKAR_LIPOPROTEIN"/>
    <property type="match status" value="1"/>
</dbReference>
<gene>
    <name evidence="4" type="primary">mdtE_1</name>
    <name evidence="4" type="ORF">NCTC11343_04566</name>
</gene>
<dbReference type="InterPro" id="IPR058792">
    <property type="entry name" value="Beta-barrel_RND_2"/>
</dbReference>
<dbReference type="EMBL" id="UAUU01000011">
    <property type="protein sequence ID" value="SPZ92543.1"/>
    <property type="molecule type" value="Genomic_DNA"/>
</dbReference>
<dbReference type="Gene3D" id="2.40.420.20">
    <property type="match status" value="1"/>
</dbReference>
<dbReference type="InterPro" id="IPR006143">
    <property type="entry name" value="RND_pump_MFP"/>
</dbReference>
<feature type="domain" description="CusB-like beta-barrel" evidence="3">
    <location>
        <begin position="219"/>
        <end position="290"/>
    </location>
</feature>